<comment type="caution">
    <text evidence="1">The sequence shown here is derived from an EMBL/GenBank/DDBJ whole genome shotgun (WGS) entry which is preliminary data.</text>
</comment>
<organism evidence="1 2">
    <name type="scientific">Tilletiaria anomala (strain ATCC 24038 / CBS 436.72 / UBC 951)</name>
    <dbReference type="NCBI Taxonomy" id="1037660"/>
    <lineage>
        <taxon>Eukaryota</taxon>
        <taxon>Fungi</taxon>
        <taxon>Dikarya</taxon>
        <taxon>Basidiomycota</taxon>
        <taxon>Ustilaginomycotina</taxon>
        <taxon>Exobasidiomycetes</taxon>
        <taxon>Georgefischeriales</taxon>
        <taxon>Tilletiariaceae</taxon>
        <taxon>Tilletiaria</taxon>
    </lineage>
</organism>
<keyword evidence="2" id="KW-1185">Reference proteome</keyword>
<dbReference type="Proteomes" id="UP000027361">
    <property type="component" value="Unassembled WGS sequence"/>
</dbReference>
<evidence type="ECO:0000313" key="1">
    <source>
        <dbReference type="EMBL" id="KDN43314.1"/>
    </source>
</evidence>
<gene>
    <name evidence="1" type="ORF">K437DRAFT_153150</name>
</gene>
<reference evidence="1 2" key="1">
    <citation type="submission" date="2014-05" db="EMBL/GenBank/DDBJ databases">
        <title>Draft genome sequence of a rare smut relative, Tilletiaria anomala UBC 951.</title>
        <authorList>
            <consortium name="DOE Joint Genome Institute"/>
            <person name="Toome M."/>
            <person name="Kuo A."/>
            <person name="Henrissat B."/>
            <person name="Lipzen A."/>
            <person name="Tritt A."/>
            <person name="Yoshinaga Y."/>
            <person name="Zane M."/>
            <person name="Barry K."/>
            <person name="Grigoriev I.V."/>
            <person name="Spatafora J.W."/>
            <person name="Aimea M.C."/>
        </authorList>
    </citation>
    <scope>NUCLEOTIDE SEQUENCE [LARGE SCALE GENOMIC DNA]</scope>
    <source>
        <strain evidence="1 2">UBC 951</strain>
    </source>
</reference>
<protein>
    <submittedName>
        <fullName evidence="1">Uncharacterized protein</fullName>
    </submittedName>
</protein>
<sequence>MYEYVYIRLVLWDMDVCESRAAITGGPPPTAHHFVTNTAHPPLVPLHPAPCRPHGTVRGCSPSKRECVCVCVCMNICMYVCMYVCM</sequence>
<dbReference type="GeneID" id="25261662"/>
<dbReference type="EMBL" id="JMSN01000062">
    <property type="protein sequence ID" value="KDN43314.1"/>
    <property type="molecule type" value="Genomic_DNA"/>
</dbReference>
<dbReference type="HOGENOM" id="CLU_2499456_0_0_1"/>
<dbReference type="RefSeq" id="XP_013242333.1">
    <property type="nucleotide sequence ID" value="XM_013386879.1"/>
</dbReference>
<dbReference type="InParanoid" id="A0A066VWZ5"/>
<accession>A0A066VWZ5</accession>
<name>A0A066VWZ5_TILAU</name>
<dbReference type="AlphaFoldDB" id="A0A066VWZ5"/>
<evidence type="ECO:0000313" key="2">
    <source>
        <dbReference type="Proteomes" id="UP000027361"/>
    </source>
</evidence>
<proteinExistence type="predicted"/>